<dbReference type="InterPro" id="IPR005829">
    <property type="entry name" value="Sugar_transporter_CS"/>
</dbReference>
<evidence type="ECO:0000256" key="6">
    <source>
        <dbReference type="SAM" id="Phobius"/>
    </source>
</evidence>
<dbReference type="InterPro" id="IPR005828">
    <property type="entry name" value="MFS_sugar_transport-like"/>
</dbReference>
<dbReference type="PROSITE" id="PS00216">
    <property type="entry name" value="SUGAR_TRANSPORT_1"/>
    <property type="match status" value="1"/>
</dbReference>
<dbReference type="Gene3D" id="1.20.1250.20">
    <property type="entry name" value="MFS general substrate transporter like domains"/>
    <property type="match status" value="1"/>
</dbReference>
<evidence type="ECO:0000256" key="1">
    <source>
        <dbReference type="ARBA" id="ARBA00004141"/>
    </source>
</evidence>
<evidence type="ECO:0000259" key="7">
    <source>
        <dbReference type="PROSITE" id="PS50850"/>
    </source>
</evidence>
<dbReference type="Proteomes" id="UP001320245">
    <property type="component" value="Unassembled WGS sequence"/>
</dbReference>
<dbReference type="GO" id="GO:0005351">
    <property type="term" value="F:carbohydrate:proton symporter activity"/>
    <property type="evidence" value="ECO:0007669"/>
    <property type="project" value="TreeGrafter"/>
</dbReference>
<keyword evidence="5 6" id="KW-0472">Membrane</keyword>
<feature type="domain" description="Major facilitator superfamily (MFS) profile" evidence="7">
    <location>
        <begin position="1"/>
        <end position="167"/>
    </location>
</feature>
<gene>
    <name evidence="8" type="ORF">SLS53_008686</name>
</gene>
<evidence type="ECO:0000256" key="2">
    <source>
        <dbReference type="ARBA" id="ARBA00010992"/>
    </source>
</evidence>
<dbReference type="PROSITE" id="PS50850">
    <property type="entry name" value="MFS"/>
    <property type="match status" value="1"/>
</dbReference>
<name>A0AAN9TZS9_9PEZI</name>
<reference evidence="8 9" key="1">
    <citation type="journal article" date="2023" name="PLoS ONE">
        <title>Cytospora paraplurivora sp. nov. isolated from orchards with fruit tree decline syndrome in Ontario, Canada.</title>
        <authorList>
            <person name="Ilyukhin E."/>
            <person name="Nguyen H.D.T."/>
            <person name="Castle A.J."/>
            <person name="Ellouze W."/>
        </authorList>
    </citation>
    <scope>NUCLEOTIDE SEQUENCE [LARGE SCALE GENOMIC DNA]</scope>
    <source>
        <strain evidence="8 9">FDS-564</strain>
    </source>
</reference>
<evidence type="ECO:0000256" key="3">
    <source>
        <dbReference type="ARBA" id="ARBA00022692"/>
    </source>
</evidence>
<sequence length="236" mass="26185">MASSLCFLLFAADSLGRRKSLLMSSIGQAATLYIIGVYSKLYPAEGIPTNVQSLVIRETTMTTIPPHVIPPLGYVAIPTFPIAALPPRFFQFGWGPCCWIYVSEIPTARLRTLNVAIAAATQWLINFVIARCTLTMLDTMGWGTWILFGTFCALTFVFVWFLIPETKGMSLEKMDELFGITDDFLRVMDENHRERAASRTAAGETQVAGLDSLVKMATASGERNNESLKELPVYRI</sequence>
<dbReference type="PANTHER" id="PTHR48022">
    <property type="entry name" value="PLASTIDIC GLUCOSE TRANSPORTER 4"/>
    <property type="match status" value="1"/>
</dbReference>
<protein>
    <recommendedName>
        <fullName evidence="7">Major facilitator superfamily (MFS) profile domain-containing protein</fullName>
    </recommendedName>
</protein>
<dbReference type="AlphaFoldDB" id="A0AAN9TZS9"/>
<accession>A0AAN9TZS9</accession>
<dbReference type="GO" id="GO:0016020">
    <property type="term" value="C:membrane"/>
    <property type="evidence" value="ECO:0007669"/>
    <property type="project" value="UniProtKB-SubCell"/>
</dbReference>
<organism evidence="8 9">
    <name type="scientific">Cytospora paraplurivora</name>
    <dbReference type="NCBI Taxonomy" id="2898453"/>
    <lineage>
        <taxon>Eukaryota</taxon>
        <taxon>Fungi</taxon>
        <taxon>Dikarya</taxon>
        <taxon>Ascomycota</taxon>
        <taxon>Pezizomycotina</taxon>
        <taxon>Sordariomycetes</taxon>
        <taxon>Sordariomycetidae</taxon>
        <taxon>Diaporthales</taxon>
        <taxon>Cytosporaceae</taxon>
        <taxon>Cytospora</taxon>
    </lineage>
</organism>
<dbReference type="SUPFAM" id="SSF103473">
    <property type="entry name" value="MFS general substrate transporter"/>
    <property type="match status" value="1"/>
</dbReference>
<dbReference type="InterPro" id="IPR036259">
    <property type="entry name" value="MFS_trans_sf"/>
</dbReference>
<evidence type="ECO:0000313" key="8">
    <source>
        <dbReference type="EMBL" id="KAK7731742.1"/>
    </source>
</evidence>
<comment type="similarity">
    <text evidence="2">Belongs to the major facilitator superfamily. Sugar transporter (TC 2.A.1.1) family.</text>
</comment>
<comment type="caution">
    <text evidence="8">The sequence shown here is derived from an EMBL/GenBank/DDBJ whole genome shotgun (WGS) entry which is preliminary data.</text>
</comment>
<dbReference type="InterPro" id="IPR050360">
    <property type="entry name" value="MFS_Sugar_Transporters"/>
</dbReference>
<evidence type="ECO:0000313" key="9">
    <source>
        <dbReference type="Proteomes" id="UP001320245"/>
    </source>
</evidence>
<dbReference type="PANTHER" id="PTHR48022:SF21">
    <property type="entry name" value="QUINATE TRANSPORTER, PUTATIVE (AFU_ORTHOLOGUE AFUA_6G06960)-RELATED"/>
    <property type="match status" value="1"/>
</dbReference>
<feature type="transmembrane region" description="Helical" evidence="6">
    <location>
        <begin position="142"/>
        <end position="163"/>
    </location>
</feature>
<comment type="subcellular location">
    <subcellularLocation>
        <location evidence="1">Membrane</location>
        <topology evidence="1">Multi-pass membrane protein</topology>
    </subcellularLocation>
</comment>
<proteinExistence type="inferred from homology"/>
<keyword evidence="9" id="KW-1185">Reference proteome</keyword>
<dbReference type="Pfam" id="PF00083">
    <property type="entry name" value="Sugar_tr"/>
    <property type="match status" value="1"/>
</dbReference>
<keyword evidence="4 6" id="KW-1133">Transmembrane helix</keyword>
<evidence type="ECO:0000256" key="5">
    <source>
        <dbReference type="ARBA" id="ARBA00023136"/>
    </source>
</evidence>
<dbReference type="InterPro" id="IPR020846">
    <property type="entry name" value="MFS_dom"/>
</dbReference>
<dbReference type="EMBL" id="JAJSPL020000054">
    <property type="protein sequence ID" value="KAK7731742.1"/>
    <property type="molecule type" value="Genomic_DNA"/>
</dbReference>
<keyword evidence="3 6" id="KW-0812">Transmembrane</keyword>
<evidence type="ECO:0000256" key="4">
    <source>
        <dbReference type="ARBA" id="ARBA00022989"/>
    </source>
</evidence>